<keyword evidence="6 12" id="KW-0812">Transmembrane</keyword>
<evidence type="ECO:0000256" key="1">
    <source>
        <dbReference type="ARBA" id="ARBA00003142"/>
    </source>
</evidence>
<dbReference type="PANTHER" id="PTHR45918">
    <property type="entry name" value="ALPHA-1,3/1,6-MANNOSYLTRANSFERASE ALG2"/>
    <property type="match status" value="1"/>
</dbReference>
<feature type="domain" description="Glycosyl transferase family 1" evidence="13">
    <location>
        <begin position="219"/>
        <end position="405"/>
    </location>
</feature>
<evidence type="ECO:0000256" key="11">
    <source>
        <dbReference type="ARBA" id="ARBA00045104"/>
    </source>
</evidence>
<keyword evidence="9 12" id="KW-0472">Membrane</keyword>
<feature type="domain" description="Glycosyltransferase subfamily 4-like N-terminal" evidence="14">
    <location>
        <begin position="19"/>
        <end position="208"/>
    </location>
</feature>
<dbReference type="GO" id="GO:0102704">
    <property type="term" value="F:GDP-Man:Man(2)GlcNAc(2)-PP-Dol alpha-1,6-mannosyltransferase activity"/>
    <property type="evidence" value="ECO:0007669"/>
    <property type="project" value="UniProtKB-UniRule"/>
</dbReference>
<name>A0A4S9A0I1_AURPU</name>
<comment type="pathway">
    <text evidence="3 12">Protein modification; protein glycosylation.</text>
</comment>
<dbReference type="EMBL" id="QZAO01000230">
    <property type="protein sequence ID" value="THW72401.1"/>
    <property type="molecule type" value="Genomic_DNA"/>
</dbReference>
<dbReference type="UniPathway" id="UPA00378"/>
<feature type="transmembrane region" description="Helical" evidence="12">
    <location>
        <begin position="442"/>
        <end position="468"/>
    </location>
</feature>
<dbReference type="SUPFAM" id="SSF53756">
    <property type="entry name" value="UDP-Glycosyltransferase/glycogen phosphorylase"/>
    <property type="match status" value="1"/>
</dbReference>
<evidence type="ECO:0000256" key="2">
    <source>
        <dbReference type="ARBA" id="ARBA00004586"/>
    </source>
</evidence>
<dbReference type="Gene3D" id="3.40.50.2000">
    <property type="entry name" value="Glycogen Phosphorylase B"/>
    <property type="match status" value="2"/>
</dbReference>
<dbReference type="AlphaFoldDB" id="A0A4S9A0I1"/>
<evidence type="ECO:0000256" key="8">
    <source>
        <dbReference type="ARBA" id="ARBA00022989"/>
    </source>
</evidence>
<evidence type="ECO:0000256" key="3">
    <source>
        <dbReference type="ARBA" id="ARBA00004922"/>
    </source>
</evidence>
<evidence type="ECO:0000259" key="13">
    <source>
        <dbReference type="Pfam" id="PF00534"/>
    </source>
</evidence>
<evidence type="ECO:0000256" key="5">
    <source>
        <dbReference type="ARBA" id="ARBA00022679"/>
    </source>
</evidence>
<evidence type="ECO:0000256" key="10">
    <source>
        <dbReference type="ARBA" id="ARBA00045103"/>
    </source>
</evidence>
<evidence type="ECO:0000313" key="15">
    <source>
        <dbReference type="EMBL" id="THW72401.1"/>
    </source>
</evidence>
<organism evidence="15 16">
    <name type="scientific">Aureobasidium pullulans</name>
    <name type="common">Black yeast</name>
    <name type="synonym">Pullularia pullulans</name>
    <dbReference type="NCBI Taxonomy" id="5580"/>
    <lineage>
        <taxon>Eukaryota</taxon>
        <taxon>Fungi</taxon>
        <taxon>Dikarya</taxon>
        <taxon>Ascomycota</taxon>
        <taxon>Pezizomycotina</taxon>
        <taxon>Dothideomycetes</taxon>
        <taxon>Dothideomycetidae</taxon>
        <taxon>Dothideales</taxon>
        <taxon>Saccotheciaceae</taxon>
        <taxon>Aureobasidium</taxon>
    </lineage>
</organism>
<dbReference type="Pfam" id="PF00534">
    <property type="entry name" value="Glycos_transf_1"/>
    <property type="match status" value="1"/>
</dbReference>
<reference evidence="15 16" key="1">
    <citation type="submission" date="2018-10" db="EMBL/GenBank/DDBJ databases">
        <title>Fifty Aureobasidium pullulans genomes reveal a recombining polyextremotolerant generalist.</title>
        <authorList>
            <person name="Gostincar C."/>
            <person name="Turk M."/>
            <person name="Zajc J."/>
            <person name="Gunde-Cimerman N."/>
        </authorList>
    </citation>
    <scope>NUCLEOTIDE SEQUENCE [LARGE SCALE GENOMIC DNA]</scope>
    <source>
        <strain evidence="15 16">EXF-10659</strain>
    </source>
</reference>
<dbReference type="EC" id="2.4.1.257" evidence="12"/>
<comment type="subcellular location">
    <subcellularLocation>
        <location evidence="2 12">Endoplasmic reticulum membrane</location>
    </subcellularLocation>
</comment>
<sequence length="503" mass="55742">MSSMAQKKSIVFFHPDLGIGGAERLVIDAAVGLQARGHKVTIFTSHCDPGHCFEEARDGTLDVRVRGNSLVPSSIFGRFAILCAILRQLHLVCIVALWNYELDHLRPTHFFVDQLSAAVPLLRFLYTDVGILFYCHFPDQLLAQKGEGAIAVLKKGYRVPFNAIESWSTASSHGIVVNSKFTGGVVKRVFPRLAKRDLKVVYPCVDTSTANQLQKKSMWSGRKVILSINRFEKKKDVALAVKAFASLDAPIRKSALLVIAGGYDPRVQENVNTHQDLQQLADSFKLSHETHKSLPDPSVISENTSVLFLLSVPDTLKQSLLASADLLVYTPQNEHFGIVPLESMLAQVPVLAANEGGPLETVVEGETGWLRDIRKPEEWAAVMSRVLSHPNPAELRKMGENGRKRVQGEFSKEQMALRLDQSLDQVSDPHKKPQEPPTIPSWLWMVIIVAIVAISLSLGATWLLFFLLNQSKAMQDSIQQHNAAQTITEQVIAVTTQIVKNEL</sequence>
<evidence type="ECO:0000256" key="9">
    <source>
        <dbReference type="ARBA" id="ARBA00023136"/>
    </source>
</evidence>
<gene>
    <name evidence="15" type="ORF">D6D19_06547</name>
</gene>
<dbReference type="InterPro" id="IPR027054">
    <property type="entry name" value="ALG2"/>
</dbReference>
<evidence type="ECO:0000259" key="14">
    <source>
        <dbReference type="Pfam" id="PF13439"/>
    </source>
</evidence>
<evidence type="ECO:0000256" key="7">
    <source>
        <dbReference type="ARBA" id="ARBA00022824"/>
    </source>
</evidence>
<dbReference type="GO" id="GO:0005789">
    <property type="term" value="C:endoplasmic reticulum membrane"/>
    <property type="evidence" value="ECO:0007669"/>
    <property type="project" value="UniProtKB-SubCell"/>
</dbReference>
<comment type="caution">
    <text evidence="15">The sequence shown here is derived from an EMBL/GenBank/DDBJ whole genome shotgun (WGS) entry which is preliminary data.</text>
</comment>
<dbReference type="PANTHER" id="PTHR45918:SF1">
    <property type="entry name" value="ALPHA-1,3_1,6-MANNOSYLTRANSFERASE ALG2"/>
    <property type="match status" value="1"/>
</dbReference>
<keyword evidence="5 12" id="KW-0808">Transferase</keyword>
<proteinExistence type="inferred from homology"/>
<dbReference type="InterPro" id="IPR028098">
    <property type="entry name" value="Glyco_trans_4-like_N"/>
</dbReference>
<comment type="catalytic activity">
    <reaction evidence="10 12">
        <text>a beta-D-Man-(1-&gt;4)-beta-D-GlcNAc-(1-&gt;4)-alpha-D-GlcNAc-diphospho-di-trans,poly-cis-dolichol + GDP-alpha-D-mannose = an alpha-D-Man-(1-&gt;3)-beta-D-Man-(1-&gt;4)-beta-D-GlcNAc-(1-&gt;4)-alpha-D-GlcNAc-diphospho-di-trans,poly-cis-dolichol + GDP + H(+)</text>
        <dbReference type="Rhea" id="RHEA:29515"/>
        <dbReference type="Rhea" id="RHEA-COMP:19511"/>
        <dbReference type="Rhea" id="RHEA-COMP:19513"/>
        <dbReference type="ChEBI" id="CHEBI:15378"/>
        <dbReference type="ChEBI" id="CHEBI:57527"/>
        <dbReference type="ChEBI" id="CHEBI:58189"/>
        <dbReference type="ChEBI" id="CHEBI:58472"/>
        <dbReference type="ChEBI" id="CHEBI:132510"/>
        <dbReference type="EC" id="2.4.1.132"/>
    </reaction>
    <physiologicalReaction direction="left-to-right" evidence="10 12">
        <dbReference type="Rhea" id="RHEA:29516"/>
    </physiologicalReaction>
</comment>
<dbReference type="InterPro" id="IPR001296">
    <property type="entry name" value="Glyco_trans_1"/>
</dbReference>
<comment type="similarity">
    <text evidence="12">Belongs to the glycosyltransferase group 1 family.</text>
</comment>
<dbReference type="CDD" id="cd03805">
    <property type="entry name" value="GT4_ALG2-like"/>
    <property type="match status" value="1"/>
</dbReference>
<keyword evidence="4 12" id="KW-0328">Glycosyltransferase</keyword>
<evidence type="ECO:0000256" key="12">
    <source>
        <dbReference type="RuleBase" id="RU367136"/>
    </source>
</evidence>
<evidence type="ECO:0000256" key="4">
    <source>
        <dbReference type="ARBA" id="ARBA00022676"/>
    </source>
</evidence>
<evidence type="ECO:0000313" key="16">
    <source>
        <dbReference type="Proteomes" id="UP000308802"/>
    </source>
</evidence>
<comment type="catalytic activity">
    <reaction evidence="11 12">
        <text>an alpha-D-Man-(1-&gt;3)-beta-D-Man-(1-&gt;4)-beta-D-GlcNAc-(1-&gt;4)-alpha-D-GlcNAc-diphospho-di-trans,poly-cis-dolichol + GDP-alpha-D-mannose = an alpha-D-Man-(1-&gt;3)-[alpha-D-Man-(1-&gt;6)]-beta-D-Man-(1-&gt;4)-beta-D-GlcNAc-(1-&gt;4)-alpha-D-GlcNAc-diphospho-di-trans,poly-cis-dolichol + GDP + H(+)</text>
        <dbReference type="Rhea" id="RHEA:29519"/>
        <dbReference type="Rhea" id="RHEA-COMP:19513"/>
        <dbReference type="Rhea" id="RHEA-COMP:19515"/>
        <dbReference type="ChEBI" id="CHEBI:15378"/>
        <dbReference type="ChEBI" id="CHEBI:57527"/>
        <dbReference type="ChEBI" id="CHEBI:58189"/>
        <dbReference type="ChEBI" id="CHEBI:132510"/>
        <dbReference type="ChEBI" id="CHEBI:132511"/>
        <dbReference type="EC" id="2.4.1.257"/>
    </reaction>
    <physiologicalReaction direction="left-to-right" evidence="11 12">
        <dbReference type="Rhea" id="RHEA:29520"/>
    </physiologicalReaction>
</comment>
<dbReference type="GO" id="GO:0004378">
    <property type="term" value="F:GDP-Man:Man(1)GlcNAc(2)-PP-Dol alpha-1,3-mannosyltransferase activity"/>
    <property type="evidence" value="ECO:0007669"/>
    <property type="project" value="UniProtKB-UniRule"/>
</dbReference>
<keyword evidence="7 12" id="KW-0256">Endoplasmic reticulum</keyword>
<protein>
    <recommendedName>
        <fullName evidence="12">Alpha-1,3/1,6-mannosyltransferase ALG2</fullName>
        <ecNumber evidence="12">2.4.1.132</ecNumber>
        <ecNumber evidence="12">2.4.1.257</ecNumber>
    </recommendedName>
    <alternativeName>
        <fullName evidence="12">GDP-Man:Man(1)GlcNAc(2)-PP-Dol alpha-1,3-mannosyltransferase</fullName>
    </alternativeName>
</protein>
<dbReference type="Proteomes" id="UP000308802">
    <property type="component" value="Unassembled WGS sequence"/>
</dbReference>
<keyword evidence="8 12" id="KW-1133">Transmembrane helix</keyword>
<evidence type="ECO:0000256" key="6">
    <source>
        <dbReference type="ARBA" id="ARBA00022692"/>
    </source>
</evidence>
<dbReference type="Pfam" id="PF13439">
    <property type="entry name" value="Glyco_transf_4"/>
    <property type="match status" value="1"/>
</dbReference>
<comment type="function">
    <text evidence="1 12">Mannosylates Man(2)GlcNAc(2)-dolichol diphosphate and Man(1)GlcNAc(2)-dolichol diphosphate to form Man(3)GlcNAc(2)-dolichol diphosphate.</text>
</comment>
<dbReference type="EC" id="2.4.1.132" evidence="12"/>
<accession>A0A4S9A0I1</accession>